<keyword evidence="2" id="KW-1133">Transmembrane helix</keyword>
<accession>A0ABW4R0W4</accession>
<name>A0ABW4R0W4_9BACT</name>
<protein>
    <submittedName>
        <fullName evidence="4">DUF4349 domain-containing protein</fullName>
    </submittedName>
</protein>
<keyword evidence="1" id="KW-0175">Coiled coil</keyword>
<dbReference type="Pfam" id="PF14257">
    <property type="entry name" value="DUF4349"/>
    <property type="match status" value="1"/>
</dbReference>
<keyword evidence="2" id="KW-0472">Membrane</keyword>
<feature type="domain" description="DUF4349" evidence="3">
    <location>
        <begin position="2"/>
        <end position="206"/>
    </location>
</feature>
<organism evidence="4 5">
    <name type="scientific">Hymenobacter bucti</name>
    <dbReference type="NCBI Taxonomy" id="1844114"/>
    <lineage>
        <taxon>Bacteria</taxon>
        <taxon>Pseudomonadati</taxon>
        <taxon>Bacteroidota</taxon>
        <taxon>Cytophagia</taxon>
        <taxon>Cytophagales</taxon>
        <taxon>Hymenobacteraceae</taxon>
        <taxon>Hymenobacter</taxon>
    </lineage>
</organism>
<keyword evidence="2" id="KW-0812">Transmembrane</keyword>
<dbReference type="Proteomes" id="UP001597197">
    <property type="component" value="Unassembled WGS sequence"/>
</dbReference>
<gene>
    <name evidence="4" type="ORF">ACFSDX_23500</name>
</gene>
<dbReference type="RefSeq" id="WP_382318072.1">
    <property type="nucleotide sequence ID" value="NZ_JBHUFD010000018.1"/>
</dbReference>
<reference evidence="5" key="1">
    <citation type="journal article" date="2019" name="Int. J. Syst. Evol. Microbiol.">
        <title>The Global Catalogue of Microorganisms (GCM) 10K type strain sequencing project: providing services to taxonomists for standard genome sequencing and annotation.</title>
        <authorList>
            <consortium name="The Broad Institute Genomics Platform"/>
            <consortium name="The Broad Institute Genome Sequencing Center for Infectious Disease"/>
            <person name="Wu L."/>
            <person name="Ma J."/>
        </authorList>
    </citation>
    <scope>NUCLEOTIDE SEQUENCE [LARGE SCALE GENOMIC DNA]</scope>
    <source>
        <strain evidence="5">CGMCC 1.15795</strain>
    </source>
</reference>
<evidence type="ECO:0000256" key="2">
    <source>
        <dbReference type="SAM" id="Phobius"/>
    </source>
</evidence>
<dbReference type="InterPro" id="IPR025645">
    <property type="entry name" value="DUF4349"/>
</dbReference>
<sequence length="225" mass="25106">MYHAEVRLKAANMPHAMAQLDSLVQRSGGYLSAASETRADGEWRQATTIRVPPAQFRGLLTGLAGLGTIEEKKLSTDDVTAEHADVAARLQTKRTIEQQYTTLLAKAQKIKDILDIEEKLGEVREEIEATESRLKTLNNQVAYSTIELTLYQLLPQSMPDAPVVSLGSRVVEAFYDGWQLLTSLLVGAINLWPVLLLVVGSWWLWRRRRVRRLTSPTQPAPNATS</sequence>
<evidence type="ECO:0000313" key="4">
    <source>
        <dbReference type="EMBL" id="MFD1875419.1"/>
    </source>
</evidence>
<dbReference type="EMBL" id="JBHUFD010000018">
    <property type="protein sequence ID" value="MFD1875419.1"/>
    <property type="molecule type" value="Genomic_DNA"/>
</dbReference>
<evidence type="ECO:0000256" key="1">
    <source>
        <dbReference type="SAM" id="Coils"/>
    </source>
</evidence>
<keyword evidence="5" id="KW-1185">Reference proteome</keyword>
<feature type="coiled-coil region" evidence="1">
    <location>
        <begin position="113"/>
        <end position="140"/>
    </location>
</feature>
<evidence type="ECO:0000313" key="5">
    <source>
        <dbReference type="Proteomes" id="UP001597197"/>
    </source>
</evidence>
<proteinExistence type="predicted"/>
<comment type="caution">
    <text evidence="4">The sequence shown here is derived from an EMBL/GenBank/DDBJ whole genome shotgun (WGS) entry which is preliminary data.</text>
</comment>
<feature type="transmembrane region" description="Helical" evidence="2">
    <location>
        <begin position="178"/>
        <end position="205"/>
    </location>
</feature>
<evidence type="ECO:0000259" key="3">
    <source>
        <dbReference type="Pfam" id="PF14257"/>
    </source>
</evidence>